<dbReference type="Proteomes" id="UP000286976">
    <property type="component" value="Unassembled WGS sequence"/>
</dbReference>
<evidence type="ECO:0000256" key="9">
    <source>
        <dbReference type="ARBA" id="ARBA00023244"/>
    </source>
</evidence>
<comment type="caution">
    <text evidence="12">The sequence shown here is derived from an EMBL/GenBank/DDBJ whole genome shotgun (WGS) entry which is preliminary data.</text>
</comment>
<feature type="transmembrane region" description="Helical" evidence="10">
    <location>
        <begin position="41"/>
        <end position="59"/>
    </location>
</feature>
<evidence type="ECO:0000256" key="1">
    <source>
        <dbReference type="ARBA" id="ARBA00002962"/>
    </source>
</evidence>
<dbReference type="RefSeq" id="WP_126758117.1">
    <property type="nucleotide sequence ID" value="NZ_PIPQ01000010.1"/>
</dbReference>
<comment type="subcellular location">
    <subcellularLocation>
        <location evidence="2">Cell inner membrane</location>
        <topology evidence="2">Multi-pass membrane protein</topology>
    </subcellularLocation>
</comment>
<keyword evidence="7 10" id="KW-1133">Transmembrane helix</keyword>
<dbReference type="SUPFAM" id="SSF48452">
    <property type="entry name" value="TPR-like"/>
    <property type="match status" value="1"/>
</dbReference>
<dbReference type="InterPro" id="IPR011990">
    <property type="entry name" value="TPR-like_helical_dom_sf"/>
</dbReference>
<dbReference type="Gene3D" id="1.25.40.10">
    <property type="entry name" value="Tetratricopeptide repeat domain"/>
    <property type="match status" value="1"/>
</dbReference>
<evidence type="ECO:0000256" key="6">
    <source>
        <dbReference type="ARBA" id="ARBA00022692"/>
    </source>
</evidence>
<keyword evidence="9" id="KW-0627">Porphyrin biosynthesis</keyword>
<proteinExistence type="predicted"/>
<evidence type="ECO:0000259" key="11">
    <source>
        <dbReference type="Pfam" id="PF07219"/>
    </source>
</evidence>
<evidence type="ECO:0000256" key="3">
    <source>
        <dbReference type="ARBA" id="ARBA00004744"/>
    </source>
</evidence>
<sequence length="385" mass="43051">MIKSALLVLAIIIGLLTAPYWSGNTGYVMVQLAGYTIETSVVVAVFILALGSFLVWLLLRFLRQLILSKVATKKWLQARREQKAIHLLRNALDAWLNRDFQTSAELADKSKKHHPDPQLAYALAAAAYGEAGANTDQKRILSEAKLAGFTGESLEVLRLLSTDDAAEALDLAERLSARKKLTPALWRAIAEQLARFEHWGTLRELLPRIEKQQALPAIRLHKLKRLCYQALFKAELSLESLENCWKGLSKAQRRTPAIRIAYIEVLVMKGHHSVAAKVTERGLKRNELKLHEIVALAPELWAKDNALNNWAGQAVKDNPDSADALKLYAATRFIEKEYELAERALREALVIQPEPYAYRLLGETLLAANKPDGALQAFRKASGLQ</sequence>
<dbReference type="Pfam" id="PF07219">
    <property type="entry name" value="HemY_N"/>
    <property type="match status" value="1"/>
</dbReference>
<dbReference type="GO" id="GO:0005886">
    <property type="term" value="C:plasma membrane"/>
    <property type="evidence" value="ECO:0007669"/>
    <property type="project" value="UniProtKB-SubCell"/>
</dbReference>
<keyword evidence="8 10" id="KW-0472">Membrane</keyword>
<protein>
    <recommendedName>
        <fullName evidence="11">HemY N-terminal domain-containing protein</fullName>
    </recommendedName>
</protein>
<evidence type="ECO:0000256" key="8">
    <source>
        <dbReference type="ARBA" id="ARBA00023136"/>
    </source>
</evidence>
<dbReference type="InterPro" id="IPR010817">
    <property type="entry name" value="HemY_N"/>
</dbReference>
<evidence type="ECO:0000256" key="7">
    <source>
        <dbReference type="ARBA" id="ARBA00022989"/>
    </source>
</evidence>
<comment type="function">
    <text evidence="1">Involved in a late step of protoheme IX synthesis.</text>
</comment>
<keyword evidence="4" id="KW-1003">Cell membrane</keyword>
<evidence type="ECO:0000313" key="13">
    <source>
        <dbReference type="Proteomes" id="UP000286976"/>
    </source>
</evidence>
<organism evidence="12 13">
    <name type="scientific">Aliidiomarina taiwanensis</name>
    <dbReference type="NCBI Taxonomy" id="946228"/>
    <lineage>
        <taxon>Bacteria</taxon>
        <taxon>Pseudomonadati</taxon>
        <taxon>Pseudomonadota</taxon>
        <taxon>Gammaproteobacteria</taxon>
        <taxon>Alteromonadales</taxon>
        <taxon>Idiomarinaceae</taxon>
        <taxon>Aliidiomarina</taxon>
    </lineage>
</organism>
<keyword evidence="6 10" id="KW-0812">Transmembrane</keyword>
<reference evidence="12 13" key="1">
    <citation type="journal article" date="2011" name="Front. Microbiol.">
        <title>Genomic signatures of strain selection and enhancement in Bacillus atrophaeus var. globigii, a historical biowarfare simulant.</title>
        <authorList>
            <person name="Gibbons H.S."/>
            <person name="Broomall S.M."/>
            <person name="McNew L.A."/>
            <person name="Daligault H."/>
            <person name="Chapman C."/>
            <person name="Bruce D."/>
            <person name="Karavis M."/>
            <person name="Krepps M."/>
            <person name="McGregor P.A."/>
            <person name="Hong C."/>
            <person name="Park K.H."/>
            <person name="Akmal A."/>
            <person name="Feldman A."/>
            <person name="Lin J.S."/>
            <person name="Chang W.E."/>
            <person name="Higgs B.W."/>
            <person name="Demirev P."/>
            <person name="Lindquist J."/>
            <person name="Liem A."/>
            <person name="Fochler E."/>
            <person name="Read T.D."/>
            <person name="Tapia R."/>
            <person name="Johnson S."/>
            <person name="Bishop-Lilly K.A."/>
            <person name="Detter C."/>
            <person name="Han C."/>
            <person name="Sozhamannan S."/>
            <person name="Rosenzweig C.N."/>
            <person name="Skowronski E.W."/>
        </authorList>
    </citation>
    <scope>NUCLEOTIDE SEQUENCE [LARGE SCALE GENOMIC DNA]</scope>
    <source>
        <strain evidence="12 13">AIT1</strain>
    </source>
</reference>
<keyword evidence="5" id="KW-0997">Cell inner membrane</keyword>
<comment type="pathway">
    <text evidence="3">Porphyrin-containing compound metabolism; protoheme biosynthesis.</text>
</comment>
<evidence type="ECO:0000256" key="5">
    <source>
        <dbReference type="ARBA" id="ARBA00022519"/>
    </source>
</evidence>
<dbReference type="NCBIfam" id="TIGR00540">
    <property type="entry name" value="TPR_hemY_coli"/>
    <property type="match status" value="1"/>
</dbReference>
<dbReference type="InterPro" id="IPR005254">
    <property type="entry name" value="Heme_biosyn_assoc_TPR_pro"/>
</dbReference>
<gene>
    <name evidence="12" type="ORF">CWE15_10905</name>
</gene>
<evidence type="ECO:0000256" key="4">
    <source>
        <dbReference type="ARBA" id="ARBA00022475"/>
    </source>
</evidence>
<dbReference type="AlphaFoldDB" id="A0A432WVS1"/>
<dbReference type="EMBL" id="PIPQ01000010">
    <property type="protein sequence ID" value="RUO37863.1"/>
    <property type="molecule type" value="Genomic_DNA"/>
</dbReference>
<keyword evidence="13" id="KW-1185">Reference proteome</keyword>
<evidence type="ECO:0000256" key="2">
    <source>
        <dbReference type="ARBA" id="ARBA00004429"/>
    </source>
</evidence>
<evidence type="ECO:0000256" key="10">
    <source>
        <dbReference type="SAM" id="Phobius"/>
    </source>
</evidence>
<dbReference type="GO" id="GO:0042168">
    <property type="term" value="P:heme metabolic process"/>
    <property type="evidence" value="ECO:0007669"/>
    <property type="project" value="InterPro"/>
</dbReference>
<dbReference type="UniPathway" id="UPA00252"/>
<accession>A0A432WVS1</accession>
<dbReference type="OrthoDB" id="7067577at2"/>
<evidence type="ECO:0000313" key="12">
    <source>
        <dbReference type="EMBL" id="RUO37863.1"/>
    </source>
</evidence>
<feature type="domain" description="HemY N-terminal" evidence="11">
    <location>
        <begin position="26"/>
        <end position="130"/>
    </location>
</feature>
<name>A0A432WVS1_9GAMM</name>
<dbReference type="GO" id="GO:0006779">
    <property type="term" value="P:porphyrin-containing compound biosynthetic process"/>
    <property type="evidence" value="ECO:0007669"/>
    <property type="project" value="UniProtKB-KW"/>
</dbReference>